<keyword evidence="6" id="KW-0479">Metal-binding</keyword>
<evidence type="ECO:0000313" key="11">
    <source>
        <dbReference type="Proteomes" id="UP000476411"/>
    </source>
</evidence>
<dbReference type="KEGG" id="chih:GWR21_28420"/>
<keyword evidence="9" id="KW-0411">Iron-sulfur</keyword>
<dbReference type="GO" id="GO:0003824">
    <property type="term" value="F:catalytic activity"/>
    <property type="evidence" value="ECO:0007669"/>
    <property type="project" value="InterPro"/>
</dbReference>
<dbReference type="SUPFAM" id="SSF102114">
    <property type="entry name" value="Radical SAM enzymes"/>
    <property type="match status" value="1"/>
</dbReference>
<dbReference type="InterPro" id="IPR058240">
    <property type="entry name" value="rSAM_sf"/>
</dbReference>
<evidence type="ECO:0000256" key="2">
    <source>
        <dbReference type="ARBA" id="ARBA00001966"/>
    </source>
</evidence>
<evidence type="ECO:0000256" key="8">
    <source>
        <dbReference type="ARBA" id="ARBA00023004"/>
    </source>
</evidence>
<dbReference type="SFLD" id="SFLDG01070">
    <property type="entry name" value="PLP-dependent"/>
    <property type="match status" value="1"/>
</dbReference>
<evidence type="ECO:0000313" key="10">
    <source>
        <dbReference type="EMBL" id="QHS63372.1"/>
    </source>
</evidence>
<keyword evidence="7" id="KW-0663">Pyridoxal phosphate</keyword>
<evidence type="ECO:0000256" key="9">
    <source>
        <dbReference type="ARBA" id="ARBA00023014"/>
    </source>
</evidence>
<dbReference type="SFLD" id="SFLDS00029">
    <property type="entry name" value="Radical_SAM"/>
    <property type="match status" value="1"/>
</dbReference>
<evidence type="ECO:0000256" key="5">
    <source>
        <dbReference type="ARBA" id="ARBA00022691"/>
    </source>
</evidence>
<evidence type="ECO:0000256" key="3">
    <source>
        <dbReference type="ARBA" id="ARBA00008703"/>
    </source>
</evidence>
<keyword evidence="11" id="KW-1185">Reference proteome</keyword>
<comment type="cofactor">
    <cofactor evidence="1">
        <name>pyridoxal 5'-phosphate</name>
        <dbReference type="ChEBI" id="CHEBI:597326"/>
    </cofactor>
</comment>
<dbReference type="GO" id="GO:0051539">
    <property type="term" value="F:4 iron, 4 sulfur cluster binding"/>
    <property type="evidence" value="ECO:0007669"/>
    <property type="project" value="UniProtKB-KW"/>
</dbReference>
<keyword evidence="4" id="KW-0004">4Fe-4S</keyword>
<comment type="cofactor">
    <cofactor evidence="2">
        <name>[4Fe-4S] cluster</name>
        <dbReference type="ChEBI" id="CHEBI:49883"/>
    </cofactor>
</comment>
<name>A0A6B9ZLV0_9BACT</name>
<dbReference type="Proteomes" id="UP000476411">
    <property type="component" value="Chromosome"/>
</dbReference>
<accession>A0A6B9ZLV0</accession>
<dbReference type="InterPro" id="IPR013785">
    <property type="entry name" value="Aldolase_TIM"/>
</dbReference>
<evidence type="ECO:0000256" key="1">
    <source>
        <dbReference type="ARBA" id="ARBA00001933"/>
    </source>
</evidence>
<dbReference type="PANTHER" id="PTHR30538:SF0">
    <property type="entry name" value="L-LYSINE 2,3-AMINOMUTASE AQ_1632-RELATED"/>
    <property type="match status" value="1"/>
</dbReference>
<dbReference type="Gene3D" id="3.20.20.70">
    <property type="entry name" value="Aldolase class I"/>
    <property type="match status" value="1"/>
</dbReference>
<gene>
    <name evidence="10" type="ORF">GWR21_28420</name>
</gene>
<dbReference type="EMBL" id="CP048113">
    <property type="protein sequence ID" value="QHS63372.1"/>
    <property type="molecule type" value="Genomic_DNA"/>
</dbReference>
<protein>
    <submittedName>
        <fullName evidence="10">Lysine 2,3-aminomutase</fullName>
    </submittedName>
</protein>
<dbReference type="RefSeq" id="WP_162335088.1">
    <property type="nucleotide sequence ID" value="NZ_CP048113.1"/>
</dbReference>
<dbReference type="InterPro" id="IPR007197">
    <property type="entry name" value="rSAM"/>
</dbReference>
<reference evidence="10 11" key="1">
    <citation type="submission" date="2020-01" db="EMBL/GenBank/DDBJ databases">
        <title>Complete genome sequence of Chitinophaga sp. H33E-04 isolated from quinoa roots.</title>
        <authorList>
            <person name="Weon H.-Y."/>
            <person name="Lee S.A."/>
        </authorList>
    </citation>
    <scope>NUCLEOTIDE SEQUENCE [LARGE SCALE GENOMIC DNA]</scope>
    <source>
        <strain evidence="10 11">H33E-04</strain>
    </source>
</reference>
<evidence type="ECO:0000256" key="6">
    <source>
        <dbReference type="ARBA" id="ARBA00022723"/>
    </source>
</evidence>
<dbReference type="AlphaFoldDB" id="A0A6B9ZLV0"/>
<comment type="similarity">
    <text evidence="3">Belongs to the radical SAM superfamily. KamA family.</text>
</comment>
<keyword evidence="8" id="KW-0408">Iron</keyword>
<sequence>MAAKYKSYSIGNIHNIPGINVLEDSMIEDIKLVAEIYPFKTNNYVLENLIDWDNFVNDPIFRLNFPAREMLTNEDFEQLRLGRERMSVDEYQQLINDIRVGLNPHPAGQSSFNIPFDNGVKLEGIQHKYKTTVLFFPSHNQTCHAYCTFCFRWPQFVSGLNMKIQAKETEPLINYLKANKCITDVLITGGDPMVMNSRILESYIDTLLEVDSIETIRIGTKSLSFWPHKFVDEEDADKLLAVLKKVVDAGKHLAIMAHFNHGVELSSSLVATAILNLKKIGAEIRTQGPLLKSINNSSNVWADMWKKQVQLGCVPYYMFLPRDTGAQHYFAETLPNALKIYREAIQQVSGLARTARGPVMSVVTGKVEVLDIKNDVYYLRYLQHRSPEETYKIFLGKSKVEAPTWFSDLEYINEEDAHLFI</sequence>
<evidence type="ECO:0000256" key="4">
    <source>
        <dbReference type="ARBA" id="ARBA00022485"/>
    </source>
</evidence>
<organism evidence="10 11">
    <name type="scientific">Chitinophaga agri</name>
    <dbReference type="NCBI Taxonomy" id="2703787"/>
    <lineage>
        <taxon>Bacteria</taxon>
        <taxon>Pseudomonadati</taxon>
        <taxon>Bacteroidota</taxon>
        <taxon>Chitinophagia</taxon>
        <taxon>Chitinophagales</taxon>
        <taxon>Chitinophagaceae</taxon>
        <taxon>Chitinophaga</taxon>
    </lineage>
</organism>
<dbReference type="PANTHER" id="PTHR30538">
    <property type="entry name" value="LYSINE 2,3-AMINOMUTASE-RELATED"/>
    <property type="match status" value="1"/>
</dbReference>
<dbReference type="GO" id="GO:0046872">
    <property type="term" value="F:metal ion binding"/>
    <property type="evidence" value="ECO:0007669"/>
    <property type="project" value="UniProtKB-KW"/>
</dbReference>
<keyword evidence="5" id="KW-0949">S-adenosyl-L-methionine</keyword>
<proteinExistence type="inferred from homology"/>
<dbReference type="InterPro" id="IPR003739">
    <property type="entry name" value="Lys_aminomutase/Glu_NH3_mut"/>
</dbReference>
<evidence type="ECO:0000256" key="7">
    <source>
        <dbReference type="ARBA" id="ARBA00022898"/>
    </source>
</evidence>